<gene>
    <name evidence="1" type="ORF">DF3PA_200031</name>
</gene>
<dbReference type="Proteomes" id="UP000326641">
    <property type="component" value="Unassembled WGS sequence"/>
</dbReference>
<name>A0A564WDX4_9PROT</name>
<accession>A0A564WDX4</accession>
<proteinExistence type="predicted"/>
<organism evidence="1 2">
    <name type="scientific">Candidatus Defluviicoccus seviourii</name>
    <dbReference type="NCBI Taxonomy" id="2565273"/>
    <lineage>
        <taxon>Bacteria</taxon>
        <taxon>Pseudomonadati</taxon>
        <taxon>Pseudomonadota</taxon>
        <taxon>Alphaproteobacteria</taxon>
        <taxon>Rhodospirillales</taxon>
        <taxon>Rhodospirillaceae</taxon>
        <taxon>Defluviicoccus</taxon>
    </lineage>
</organism>
<keyword evidence="2" id="KW-1185">Reference proteome</keyword>
<dbReference type="Pfam" id="PF17342">
    <property type="entry name" value="DUF5372"/>
    <property type="match status" value="1"/>
</dbReference>
<evidence type="ECO:0000313" key="2">
    <source>
        <dbReference type="Proteomes" id="UP000326641"/>
    </source>
</evidence>
<reference evidence="1" key="1">
    <citation type="submission" date="2018-11" db="EMBL/GenBank/DDBJ databases">
        <authorList>
            <person name="Onetto C."/>
        </authorList>
    </citation>
    <scope>NUCLEOTIDE SEQUENCE [LARGE SCALE GENOMIC DNA]</scope>
</reference>
<dbReference type="InterPro" id="IPR035315">
    <property type="entry name" value="DUF5372"/>
</dbReference>
<dbReference type="AlphaFoldDB" id="A0A564WDX4"/>
<evidence type="ECO:0000313" key="1">
    <source>
        <dbReference type="EMBL" id="VUX46349.1"/>
    </source>
</evidence>
<evidence type="ECO:0008006" key="3">
    <source>
        <dbReference type="Google" id="ProtNLM"/>
    </source>
</evidence>
<sequence length="58" mass="6284">MLRFDDGAICSVPPQWTDVVAPAPEIVMGQGRALFRVADLMELALLVARLAARRSGTM</sequence>
<protein>
    <recommendedName>
        <fullName evidence="3">Transposase</fullName>
    </recommendedName>
</protein>
<dbReference type="EMBL" id="UXAT02000013">
    <property type="protein sequence ID" value="VUX46349.1"/>
    <property type="molecule type" value="Genomic_DNA"/>
</dbReference>
<comment type="caution">
    <text evidence="1">The sequence shown here is derived from an EMBL/GenBank/DDBJ whole genome shotgun (WGS) entry which is preliminary data.</text>
</comment>